<evidence type="ECO:0000256" key="1">
    <source>
        <dbReference type="SAM" id="Phobius"/>
    </source>
</evidence>
<feature type="transmembrane region" description="Helical" evidence="1">
    <location>
        <begin position="357"/>
        <end position="385"/>
    </location>
</feature>
<keyword evidence="3" id="KW-1185">Reference proteome</keyword>
<accession>A0AA40E0P3</accession>
<comment type="caution">
    <text evidence="2">The sequence shown here is derived from an EMBL/GenBank/DDBJ whole genome shotgun (WGS) entry which is preliminary data.</text>
</comment>
<keyword evidence="1" id="KW-0812">Transmembrane</keyword>
<keyword evidence="1" id="KW-1133">Transmembrane helix</keyword>
<dbReference type="EMBL" id="JAUIRO010000003">
    <property type="protein sequence ID" value="KAK0722660.1"/>
    <property type="molecule type" value="Genomic_DNA"/>
</dbReference>
<reference evidence="2" key="1">
    <citation type="submission" date="2023-06" db="EMBL/GenBank/DDBJ databases">
        <title>Genome-scale phylogeny and comparative genomics of the fungal order Sordariales.</title>
        <authorList>
            <consortium name="Lawrence Berkeley National Laboratory"/>
            <person name="Hensen N."/>
            <person name="Bonometti L."/>
            <person name="Westerberg I."/>
            <person name="Brannstrom I.O."/>
            <person name="Guillou S."/>
            <person name="Cros-Aarteil S."/>
            <person name="Calhoun S."/>
            <person name="Haridas S."/>
            <person name="Kuo A."/>
            <person name="Mondo S."/>
            <person name="Pangilinan J."/>
            <person name="Riley R."/>
            <person name="LaButti K."/>
            <person name="Andreopoulos B."/>
            <person name="Lipzen A."/>
            <person name="Chen C."/>
            <person name="Yanf M."/>
            <person name="Daum C."/>
            <person name="Ng V."/>
            <person name="Clum A."/>
            <person name="Steindorff A."/>
            <person name="Ohm R."/>
            <person name="Martin F."/>
            <person name="Silar P."/>
            <person name="Natvig D."/>
            <person name="Lalanne C."/>
            <person name="Gautier V."/>
            <person name="Ament-velasquez S.L."/>
            <person name="Kruys A."/>
            <person name="Hutchinson M.I."/>
            <person name="Powell A.J."/>
            <person name="Barry K."/>
            <person name="Miller A.N."/>
            <person name="Grigoriev I.V."/>
            <person name="Debuchy R."/>
            <person name="Gladieux P."/>
            <person name="Thoren M.H."/>
            <person name="Johannesson H."/>
        </authorList>
    </citation>
    <scope>NUCLEOTIDE SEQUENCE</scope>
    <source>
        <strain evidence="2">SMH2392-1A</strain>
    </source>
</reference>
<proteinExistence type="predicted"/>
<dbReference type="GeneID" id="85328443"/>
<keyword evidence="1" id="KW-0472">Membrane</keyword>
<dbReference type="AlphaFoldDB" id="A0AA40E0P3"/>
<dbReference type="Proteomes" id="UP001172101">
    <property type="component" value="Unassembled WGS sequence"/>
</dbReference>
<gene>
    <name evidence="2" type="ORF">B0T26DRAFT_750031</name>
</gene>
<name>A0AA40E0P3_9PEZI</name>
<evidence type="ECO:0000313" key="2">
    <source>
        <dbReference type="EMBL" id="KAK0722660.1"/>
    </source>
</evidence>
<organism evidence="2 3">
    <name type="scientific">Lasiosphaeria miniovina</name>
    <dbReference type="NCBI Taxonomy" id="1954250"/>
    <lineage>
        <taxon>Eukaryota</taxon>
        <taxon>Fungi</taxon>
        <taxon>Dikarya</taxon>
        <taxon>Ascomycota</taxon>
        <taxon>Pezizomycotina</taxon>
        <taxon>Sordariomycetes</taxon>
        <taxon>Sordariomycetidae</taxon>
        <taxon>Sordariales</taxon>
        <taxon>Lasiosphaeriaceae</taxon>
        <taxon>Lasiosphaeria</taxon>
    </lineage>
</organism>
<evidence type="ECO:0000313" key="3">
    <source>
        <dbReference type="Proteomes" id="UP001172101"/>
    </source>
</evidence>
<sequence>MTMEGALESDSNILLENEILSTIFATPPEQLEKYRSLAKAYLDYYRRDIGKFEHNDVLFLVRRLRDCPGTKRSEIQSDLINRRNTRLSDPDDASPVAGPAISQTLAGNLVNGMAKPEAYLSVAVRVMLALKLDVWEKGGLGIPWKETNSLEETVGKIFPFDKPEDGVPSMPIKNSKLRARYIRDYASVKLIWTNYLSEHLELKTDKVPKELKIFSEAANANVSHSDHDPASRSARVPTDAPIRRPVDRGYYDADFLWETLMTYRLLFPFQDQNWLEALIRRGGDDSPMDQRLTEPAIMKIPWDRRAYELPLRRCGELFKRYPRWAVRLQLIFEEADDPTPVTAMGMWFDRHKASRHAFGITVFAFSVTILFGLLSLGLGGAQIWIAYCTWHPSGNGICWTAPATGASGN</sequence>
<dbReference type="RefSeq" id="XP_060298584.1">
    <property type="nucleotide sequence ID" value="XM_060445173.1"/>
</dbReference>
<protein>
    <submittedName>
        <fullName evidence="2">Uncharacterized protein</fullName>
    </submittedName>
</protein>